<dbReference type="InterPro" id="IPR040067">
    <property type="entry name" value="WDR47"/>
</dbReference>
<sequence length="285" mass="32196">MVGREQFAMPFQQKQLDLRIEHLKKPKLEAQWTETILATPVRPGGEFPHSLVPKSKLKFAEKMSQSMTMLPTNLGTFPTVSRPPAMSQSTAAGFCLGIRDAGSEAMAQSQMIDNLMEQSQMTKSSRPDGYRHSSMTRFSSFPCRVSWPLYEDSQAIRAVAFHPTGRYFAIGTNSKQLHISKYPDLRRHSDPVRQPEILLSRPKQHRGYWVLLALGTRRASYLSSRLFVKNSDNRVGGLPAVRLTSRGIQSLTALVHRLPFIRITCLAHLIFDCLAYRTASLIFDC</sequence>
<keyword evidence="1" id="KW-1185">Reference proteome</keyword>
<proteinExistence type="predicted"/>
<accession>A0A0K0DPF6</accession>
<name>A0A0K0DPF6_ANGCA</name>
<organism evidence="1 2">
    <name type="scientific">Angiostrongylus cantonensis</name>
    <name type="common">Rat lungworm</name>
    <dbReference type="NCBI Taxonomy" id="6313"/>
    <lineage>
        <taxon>Eukaryota</taxon>
        <taxon>Metazoa</taxon>
        <taxon>Ecdysozoa</taxon>
        <taxon>Nematoda</taxon>
        <taxon>Chromadorea</taxon>
        <taxon>Rhabditida</taxon>
        <taxon>Rhabditina</taxon>
        <taxon>Rhabditomorpha</taxon>
        <taxon>Strongyloidea</taxon>
        <taxon>Metastrongylidae</taxon>
        <taxon>Angiostrongylus</taxon>
    </lineage>
</organism>
<dbReference type="PANTHER" id="PTHR19863:SF5">
    <property type="entry name" value="WD REPEAT-CONTAINING PROTEIN 47"/>
    <property type="match status" value="1"/>
</dbReference>
<protein>
    <submittedName>
        <fullName evidence="2">WD_REPEATS_REGION domain-containing protein</fullName>
    </submittedName>
</protein>
<dbReference type="STRING" id="6313.A0A0K0DPF6"/>
<dbReference type="WBParaSite" id="ACAC_0001364501-mRNA-1">
    <property type="protein sequence ID" value="ACAC_0001364501-mRNA-1"/>
    <property type="gene ID" value="ACAC_0001364501"/>
</dbReference>
<reference evidence="2" key="2">
    <citation type="submission" date="2017-02" db="UniProtKB">
        <authorList>
            <consortium name="WormBaseParasite"/>
        </authorList>
    </citation>
    <scope>IDENTIFICATION</scope>
</reference>
<reference evidence="1" key="1">
    <citation type="submission" date="2012-09" db="EMBL/GenBank/DDBJ databases">
        <authorList>
            <person name="Martin A.A."/>
        </authorList>
    </citation>
    <scope>NUCLEOTIDE SEQUENCE</scope>
</reference>
<dbReference type="PANTHER" id="PTHR19863">
    <property type="entry name" value="NEMITIN (NEURONAL ENRICHED MAP INTERACTING PROTEIN) HOMOLOG"/>
    <property type="match status" value="1"/>
</dbReference>
<evidence type="ECO:0000313" key="1">
    <source>
        <dbReference type="Proteomes" id="UP000035642"/>
    </source>
</evidence>
<evidence type="ECO:0000313" key="2">
    <source>
        <dbReference type="WBParaSite" id="ACAC_0001364501-mRNA-1"/>
    </source>
</evidence>
<dbReference type="Proteomes" id="UP000035642">
    <property type="component" value="Unassembled WGS sequence"/>
</dbReference>
<dbReference type="AlphaFoldDB" id="A0A0K0DPF6"/>